<evidence type="ECO:0000256" key="2">
    <source>
        <dbReference type="ARBA" id="ARBA00012944"/>
    </source>
</evidence>
<dbReference type="InterPro" id="IPR003945">
    <property type="entry name" value="NU5C-like"/>
</dbReference>
<evidence type="ECO:0000313" key="11">
    <source>
        <dbReference type="EMBL" id="ASP44427.1"/>
    </source>
</evidence>
<dbReference type="AlphaFoldDB" id="A0A343F257"/>
<geneLocation type="mitochondrion" evidence="11"/>
<dbReference type="GO" id="GO:0008137">
    <property type="term" value="F:NADH dehydrogenase (ubiquinone) activity"/>
    <property type="evidence" value="ECO:0007669"/>
    <property type="project" value="UniProtKB-EC"/>
</dbReference>
<dbReference type="GO" id="GO:0016020">
    <property type="term" value="C:membrane"/>
    <property type="evidence" value="ECO:0007669"/>
    <property type="project" value="UniProtKB-SubCell"/>
</dbReference>
<dbReference type="EC" id="7.1.1.2" evidence="2 8"/>
<evidence type="ECO:0000256" key="7">
    <source>
        <dbReference type="ARBA" id="ARBA00049551"/>
    </source>
</evidence>
<keyword evidence="5 8" id="KW-1133">Transmembrane helix</keyword>
<feature type="transmembrane region" description="Helical" evidence="8">
    <location>
        <begin position="132"/>
        <end position="156"/>
    </location>
</feature>
<proteinExistence type="inferred from homology"/>
<gene>
    <name evidence="11" type="primary">ND5</name>
</gene>
<feature type="transmembrane region" description="Helical" evidence="8">
    <location>
        <begin position="273"/>
        <end position="293"/>
    </location>
</feature>
<keyword evidence="6 8" id="KW-0472">Membrane</keyword>
<comment type="similarity">
    <text evidence="8">Belongs to the complex I subunit 5 family.</text>
</comment>
<comment type="function">
    <text evidence="8">Core subunit of the mitochondrial membrane respiratory chain NADH dehydrogenase (Complex I) which catalyzes electron transfer from NADH through the respiratory chain, using ubiquinone as an electron acceptor. Essential for the catalytic activity and assembly of complex I.</text>
</comment>
<feature type="domain" description="NADH-Ubiquinone oxidoreductase (complex I) chain 5 N-terminal" evidence="10">
    <location>
        <begin position="40"/>
        <end position="85"/>
    </location>
</feature>
<keyword evidence="8" id="KW-0520">NAD</keyword>
<keyword evidence="4 8" id="KW-0812">Transmembrane</keyword>
<reference evidence="11" key="1">
    <citation type="submission" date="2016-11" db="EMBL/GenBank/DDBJ databases">
        <title>The complete mitochondrial genome of Microceramus pontificus (Gould, 1848) (Gastropoda: Stylommatophora: Urocoptidae).</title>
        <authorList>
            <person name="Harasewych M.G."/>
            <person name="Gonzalez V.L."/>
            <person name="Windsor A.M."/>
            <person name="Halloran M."/>
        </authorList>
    </citation>
    <scope>NUCLEOTIDE SEQUENCE</scope>
</reference>
<feature type="transmembrane region" description="Helical" evidence="8">
    <location>
        <begin position="446"/>
        <end position="465"/>
    </location>
</feature>
<evidence type="ECO:0000256" key="1">
    <source>
        <dbReference type="ARBA" id="ARBA00004141"/>
    </source>
</evidence>
<feature type="transmembrane region" description="Helical" evidence="8">
    <location>
        <begin position="209"/>
        <end position="229"/>
    </location>
</feature>
<dbReference type="CTD" id="4540"/>
<dbReference type="GO" id="GO:0003954">
    <property type="term" value="F:NADH dehydrogenase activity"/>
    <property type="evidence" value="ECO:0007669"/>
    <property type="project" value="TreeGrafter"/>
</dbReference>
<feature type="transmembrane region" description="Helical" evidence="8">
    <location>
        <begin position="84"/>
        <end position="101"/>
    </location>
</feature>
<evidence type="ECO:0000256" key="5">
    <source>
        <dbReference type="ARBA" id="ARBA00022989"/>
    </source>
</evidence>
<comment type="catalytic activity">
    <reaction evidence="7 8">
        <text>a ubiquinone + NADH + 5 H(+)(in) = a ubiquinol + NAD(+) + 4 H(+)(out)</text>
        <dbReference type="Rhea" id="RHEA:29091"/>
        <dbReference type="Rhea" id="RHEA-COMP:9565"/>
        <dbReference type="Rhea" id="RHEA-COMP:9566"/>
        <dbReference type="ChEBI" id="CHEBI:15378"/>
        <dbReference type="ChEBI" id="CHEBI:16389"/>
        <dbReference type="ChEBI" id="CHEBI:17976"/>
        <dbReference type="ChEBI" id="CHEBI:57540"/>
        <dbReference type="ChEBI" id="CHEBI:57945"/>
        <dbReference type="EC" id="7.1.1.2"/>
    </reaction>
</comment>
<feature type="transmembrane region" description="Helical" evidence="8">
    <location>
        <begin position="413"/>
        <end position="434"/>
    </location>
</feature>
<sequence>MMRMVVLLFPMMFLFMMLMYSFLLTSNMSVFVDLHLFFHNSFTMNYTFIFDFVSSSFATVVCLISFSVFWFANEYMSEDKDNYRFIWMLFLFVLSMLALIFSQSLFSLLVGWDGLGITSFILIIYYENNNSLWSGFLTLMINRLGDVIIMSSLFLLLYKGSTMLYIPYLNYSAQLLLVFYMIAALTKSAQYPFSAWLPAAMAAPTPVSALVHSSTLVTAGIYLIIRLLINLPIVPDNSMLLMLGSMTCLLGGICAMGEYDIKKLIALSTLSQLGVMMFSIGLGMISLSLFHLYSHAMFKALLFIVAGHILMLTYGVQDLRQVGGVLKGYPILSSVFMVTSFCLMGMPFMTGYFSKHLLMELCMISNVNMFSVLVMVVSAMISAAYMTRFMKILIFSPSFPSILSSHKVKSSSYIPMVILFLMSIQFGEIFLMMDYNHWESPILSKFLSLTVFLLMFLGIMMGLLWKINNSLVRWCLMSMFFLNPSSKQVINMITKSSNCMVVLDSGWLEPYSFLKKSNIYLMKHINLNFIWPMSSFNFMQNLLVFIITILWILYIY</sequence>
<feature type="transmembrane region" description="Helical" evidence="8">
    <location>
        <begin position="329"/>
        <end position="349"/>
    </location>
</feature>
<dbReference type="InterPro" id="IPR001750">
    <property type="entry name" value="ND/Mrp_TM"/>
</dbReference>
<feature type="transmembrane region" description="Helical" evidence="8">
    <location>
        <begin position="46"/>
        <end position="72"/>
    </location>
</feature>
<dbReference type="Pfam" id="PF00662">
    <property type="entry name" value="Proton_antipo_N"/>
    <property type="match status" value="1"/>
</dbReference>
<evidence type="ECO:0000256" key="8">
    <source>
        <dbReference type="RuleBase" id="RU003404"/>
    </source>
</evidence>
<dbReference type="GO" id="GO:0042773">
    <property type="term" value="P:ATP synthesis coupled electron transport"/>
    <property type="evidence" value="ECO:0007669"/>
    <property type="project" value="InterPro"/>
</dbReference>
<evidence type="ECO:0000256" key="6">
    <source>
        <dbReference type="ARBA" id="ARBA00023136"/>
    </source>
</evidence>
<accession>A0A343F257</accession>
<dbReference type="PANTHER" id="PTHR42829:SF2">
    <property type="entry name" value="NADH-UBIQUINONE OXIDOREDUCTASE CHAIN 5"/>
    <property type="match status" value="1"/>
</dbReference>
<feature type="transmembrane region" description="Helical" evidence="8">
    <location>
        <begin position="168"/>
        <end position="189"/>
    </location>
</feature>
<evidence type="ECO:0000259" key="9">
    <source>
        <dbReference type="Pfam" id="PF00361"/>
    </source>
</evidence>
<keyword evidence="8 11" id="KW-0496">Mitochondrion</keyword>
<feature type="domain" description="NADH:quinone oxidoreductase/Mrp antiporter transmembrane" evidence="9">
    <location>
        <begin position="102"/>
        <end position="380"/>
    </location>
</feature>
<protein>
    <recommendedName>
        <fullName evidence="3 8">NADH-ubiquinone oxidoreductase chain 5</fullName>
        <ecNumber evidence="2 8">7.1.1.2</ecNumber>
    </recommendedName>
</protein>
<dbReference type="Pfam" id="PF00361">
    <property type="entry name" value="Proton_antipo_M"/>
    <property type="match status" value="1"/>
</dbReference>
<feature type="transmembrane region" description="Helical" evidence="8">
    <location>
        <begin position="6"/>
        <end position="25"/>
    </location>
</feature>
<feature type="transmembrane region" description="Helical" evidence="8">
    <location>
        <begin position="300"/>
        <end position="317"/>
    </location>
</feature>
<dbReference type="EMBL" id="KY132095">
    <property type="protein sequence ID" value="ASP44427.1"/>
    <property type="molecule type" value="Genomic_DNA"/>
</dbReference>
<dbReference type="GeneID" id="35198848"/>
<dbReference type="GO" id="GO:0015990">
    <property type="term" value="P:electron transport coupled proton transport"/>
    <property type="evidence" value="ECO:0007669"/>
    <property type="project" value="TreeGrafter"/>
</dbReference>
<dbReference type="PANTHER" id="PTHR42829">
    <property type="entry name" value="NADH-UBIQUINONE OXIDOREDUCTASE CHAIN 5"/>
    <property type="match status" value="1"/>
</dbReference>
<dbReference type="RefSeq" id="YP_009444528.1">
    <property type="nucleotide sequence ID" value="NC_036381.1"/>
</dbReference>
<dbReference type="PRINTS" id="PR01434">
    <property type="entry name" value="NADHDHGNASE5"/>
</dbReference>
<evidence type="ECO:0000256" key="4">
    <source>
        <dbReference type="ARBA" id="ARBA00022692"/>
    </source>
</evidence>
<feature type="transmembrane region" description="Helical" evidence="8">
    <location>
        <begin position="529"/>
        <end position="554"/>
    </location>
</feature>
<keyword evidence="8" id="KW-0830">Ubiquinone</keyword>
<comment type="subcellular location">
    <subcellularLocation>
        <location evidence="1">Membrane</location>
        <topology evidence="1">Multi-pass membrane protein</topology>
    </subcellularLocation>
</comment>
<keyword evidence="8" id="KW-0813">Transport</keyword>
<evidence type="ECO:0000259" key="10">
    <source>
        <dbReference type="Pfam" id="PF00662"/>
    </source>
</evidence>
<feature type="transmembrane region" description="Helical" evidence="8">
    <location>
        <begin position="370"/>
        <end position="393"/>
    </location>
</feature>
<organism evidence="11">
    <name type="scientific">Microceramus pontificus</name>
    <dbReference type="NCBI Taxonomy" id="513540"/>
    <lineage>
        <taxon>Eukaryota</taxon>
        <taxon>Metazoa</taxon>
        <taxon>Spiralia</taxon>
        <taxon>Lophotrochozoa</taxon>
        <taxon>Mollusca</taxon>
        <taxon>Gastropoda</taxon>
        <taxon>Heterobranchia</taxon>
        <taxon>Euthyneura</taxon>
        <taxon>Panpulmonata</taxon>
        <taxon>Eupulmonata</taxon>
        <taxon>Stylommatophora</taxon>
        <taxon>Helicina</taxon>
        <taxon>Urocoptoidea</taxon>
        <taxon>Urocoptidae</taxon>
        <taxon>Microceramus</taxon>
    </lineage>
</organism>
<feature type="transmembrane region" description="Helical" evidence="8">
    <location>
        <begin position="241"/>
        <end position="261"/>
    </location>
</feature>
<evidence type="ECO:0000256" key="3">
    <source>
        <dbReference type="ARBA" id="ARBA00021096"/>
    </source>
</evidence>
<name>A0A343F257_9EUPU</name>
<dbReference type="InterPro" id="IPR001516">
    <property type="entry name" value="Proton_antipo_N"/>
</dbReference>